<dbReference type="Pfam" id="PF15511">
    <property type="entry name" value="CENP-T_C"/>
    <property type="match status" value="1"/>
</dbReference>
<evidence type="ECO:0000256" key="1">
    <source>
        <dbReference type="ARBA" id="ARBA00002001"/>
    </source>
</evidence>
<comment type="similarity">
    <text evidence="4 10">Belongs to the histone H4 family.</text>
</comment>
<dbReference type="PRINTS" id="PR00623">
    <property type="entry name" value="HISTONEH4"/>
</dbReference>
<evidence type="ECO:0000259" key="12">
    <source>
        <dbReference type="Pfam" id="PF15511"/>
    </source>
</evidence>
<evidence type="ECO:0000256" key="4">
    <source>
        <dbReference type="ARBA" id="ARBA00006564"/>
    </source>
</evidence>
<evidence type="ECO:0000256" key="2">
    <source>
        <dbReference type="ARBA" id="ARBA00004123"/>
    </source>
</evidence>
<feature type="region of interest" description="Disordered" evidence="11">
    <location>
        <begin position="304"/>
        <end position="329"/>
    </location>
</feature>
<keyword evidence="8 10" id="KW-0539">Nucleus</keyword>
<evidence type="ECO:0000313" key="13">
    <source>
        <dbReference type="EMBL" id="GMF30595.1"/>
    </source>
</evidence>
<dbReference type="EMBL" id="BSXW01000849">
    <property type="protein sequence ID" value="GMF30595.1"/>
    <property type="molecule type" value="Genomic_DNA"/>
</dbReference>
<proteinExistence type="inferred from homology"/>
<dbReference type="InterPro" id="IPR009072">
    <property type="entry name" value="Histone-fold"/>
</dbReference>
<dbReference type="PROSITE" id="PS00047">
    <property type="entry name" value="HISTONE_H4"/>
    <property type="match status" value="1"/>
</dbReference>
<keyword evidence="6 10" id="KW-0158">Chromosome</keyword>
<name>A0A9W6UE89_9STRA</name>
<dbReference type="Proteomes" id="UP001165083">
    <property type="component" value="Unassembled WGS sequence"/>
</dbReference>
<evidence type="ECO:0000313" key="14">
    <source>
        <dbReference type="Proteomes" id="UP001165083"/>
    </source>
</evidence>
<comment type="subunit">
    <text evidence="5 10">The nucleosome is a histone octamer containing two molecules each of H2A, H2B, H3 and H4 assembled in one H3-H4 heterotetramer and two H2A-H2B heterodimers. The octamer wraps approximately 147 bp of DNA.</text>
</comment>
<dbReference type="InterPro" id="IPR035425">
    <property type="entry name" value="CENP-T/H4_C"/>
</dbReference>
<comment type="caution">
    <text evidence="13">The sequence shown here is derived from an EMBL/GenBank/DDBJ whole genome shotgun (WGS) entry which is preliminary data.</text>
</comment>
<sequence length="425" mass="45777">MSGRGQGAEGLGQGAKRHRKILRDCIQGVSKPAIRRLARRAGVVRISGLIYHETRAVLRVYLTNLIRDAVTYAEHANRKTVACMDVVYALKRQGQILYGFDAGPIGSIKATEPSSGGKQSVAAIAQVETASLTSRGSAKFSDGCDDLFSRAAEGVHHDLAVAVQPLQPSEFSSASLTVLSPGSSPPQMHAPTPGAYPGRLASRIEDQLAILRDMLDIDTDEHDCEPAGNSADTIPSRQPGSRRRYLAVVLRSALTERAARRAARAADAGHEVAAPNPDIIPAEQHPAEHRLLTSPQCIANSSSLVTTTTTKGSRSASNTKCGGRPVAPTIPRRTFQHEATKTQENVKRGIEEVYTDAELNAMQTKRAFVIPTVGSLQEIKSVAVEKMASASLEMKPYCICELDCPSSEICTRELDNAYIEVRTHH</sequence>
<dbReference type="InterPro" id="IPR001951">
    <property type="entry name" value="Histone_H4"/>
</dbReference>
<comment type="function">
    <text evidence="1 10">Core component of nucleosome. Nucleosomes wrap and compact DNA into chromatin, limiting DNA accessibility to the cellular machineries which require DNA as a template. Histones thereby play a central role in transcription regulation, DNA repair, DNA replication and chromosomal stability. DNA accessibility is regulated via a complex set of post-translational modifications of histones, also called histone code, and nucleosome remodeling.</text>
</comment>
<evidence type="ECO:0000256" key="6">
    <source>
        <dbReference type="ARBA" id="ARBA00022454"/>
    </source>
</evidence>
<evidence type="ECO:0000256" key="8">
    <source>
        <dbReference type="ARBA" id="ARBA00023242"/>
    </source>
</evidence>
<gene>
    <name evidence="13" type="ORF">Plil01_001306300</name>
</gene>
<evidence type="ECO:0000256" key="9">
    <source>
        <dbReference type="ARBA" id="ARBA00023269"/>
    </source>
</evidence>
<dbReference type="GO" id="GO:0005634">
    <property type="term" value="C:nucleus"/>
    <property type="evidence" value="ECO:0007669"/>
    <property type="project" value="UniProtKB-SubCell"/>
</dbReference>
<dbReference type="OrthoDB" id="154779at2759"/>
<evidence type="ECO:0000256" key="3">
    <source>
        <dbReference type="ARBA" id="ARBA00004286"/>
    </source>
</evidence>
<protein>
    <recommendedName>
        <fullName evidence="10">Histone H4</fullName>
    </recommendedName>
</protein>
<evidence type="ECO:0000256" key="7">
    <source>
        <dbReference type="ARBA" id="ARBA00023125"/>
    </source>
</evidence>
<dbReference type="CDD" id="cd22912">
    <property type="entry name" value="HFD_H4"/>
    <property type="match status" value="1"/>
</dbReference>
<dbReference type="PANTHER" id="PTHR10484">
    <property type="entry name" value="HISTONE H4"/>
    <property type="match status" value="1"/>
</dbReference>
<keyword evidence="7 10" id="KW-0238">DNA-binding</keyword>
<keyword evidence="9 10" id="KW-0544">Nucleosome core</keyword>
<comment type="subcellular location">
    <subcellularLocation>
        <location evidence="3">Chromosome</location>
    </subcellularLocation>
    <subcellularLocation>
        <location evidence="2">Nucleus</location>
    </subcellularLocation>
</comment>
<dbReference type="GO" id="GO:0000786">
    <property type="term" value="C:nucleosome"/>
    <property type="evidence" value="ECO:0007669"/>
    <property type="project" value="UniProtKB-KW"/>
</dbReference>
<dbReference type="GO" id="GO:0046982">
    <property type="term" value="F:protein heterodimerization activity"/>
    <property type="evidence" value="ECO:0007669"/>
    <property type="project" value="InterPro"/>
</dbReference>
<dbReference type="InterPro" id="IPR019809">
    <property type="entry name" value="Histone_H4_CS"/>
</dbReference>
<evidence type="ECO:0000256" key="10">
    <source>
        <dbReference type="RuleBase" id="RU000528"/>
    </source>
</evidence>
<organism evidence="13 14">
    <name type="scientific">Phytophthora lilii</name>
    <dbReference type="NCBI Taxonomy" id="2077276"/>
    <lineage>
        <taxon>Eukaryota</taxon>
        <taxon>Sar</taxon>
        <taxon>Stramenopiles</taxon>
        <taxon>Oomycota</taxon>
        <taxon>Peronosporomycetes</taxon>
        <taxon>Peronosporales</taxon>
        <taxon>Peronosporaceae</taxon>
        <taxon>Phytophthora</taxon>
    </lineage>
</organism>
<dbReference type="AlphaFoldDB" id="A0A9W6UE89"/>
<feature type="compositionally biased region" description="Polar residues" evidence="11">
    <location>
        <begin position="304"/>
        <end position="320"/>
    </location>
</feature>
<evidence type="ECO:0000256" key="11">
    <source>
        <dbReference type="SAM" id="MobiDB-lite"/>
    </source>
</evidence>
<dbReference type="SUPFAM" id="SSF47113">
    <property type="entry name" value="Histone-fold"/>
    <property type="match status" value="1"/>
</dbReference>
<dbReference type="SMART" id="SM00417">
    <property type="entry name" value="H4"/>
    <property type="match status" value="1"/>
</dbReference>
<dbReference type="Gene3D" id="1.10.20.10">
    <property type="entry name" value="Histone, subunit A"/>
    <property type="match status" value="1"/>
</dbReference>
<dbReference type="FunFam" id="1.10.20.10:FF:000012">
    <property type="entry name" value="Histone H4"/>
    <property type="match status" value="1"/>
</dbReference>
<dbReference type="GO" id="GO:0003677">
    <property type="term" value="F:DNA binding"/>
    <property type="evidence" value="ECO:0007669"/>
    <property type="project" value="UniProtKB-KW"/>
</dbReference>
<feature type="domain" description="CENP-T/Histone H4 histone fold" evidence="12">
    <location>
        <begin position="46"/>
        <end position="96"/>
    </location>
</feature>
<evidence type="ECO:0000256" key="5">
    <source>
        <dbReference type="ARBA" id="ARBA00011538"/>
    </source>
</evidence>
<keyword evidence="14" id="KW-1185">Reference proteome</keyword>
<reference evidence="13" key="1">
    <citation type="submission" date="2023-04" db="EMBL/GenBank/DDBJ databases">
        <title>Phytophthora lilii NBRC 32176.</title>
        <authorList>
            <person name="Ichikawa N."/>
            <person name="Sato H."/>
            <person name="Tonouchi N."/>
        </authorList>
    </citation>
    <scope>NUCLEOTIDE SEQUENCE</scope>
    <source>
        <strain evidence="13">NBRC 32176</strain>
    </source>
</reference>
<dbReference type="GO" id="GO:0030527">
    <property type="term" value="F:structural constituent of chromatin"/>
    <property type="evidence" value="ECO:0007669"/>
    <property type="project" value="InterPro"/>
</dbReference>
<accession>A0A9W6UE89</accession>